<feature type="region of interest" description="Disordered" evidence="1">
    <location>
        <begin position="56"/>
        <end position="86"/>
    </location>
</feature>
<dbReference type="EMBL" id="JBBPBN010000034">
    <property type="protein sequence ID" value="KAK9003016.1"/>
    <property type="molecule type" value="Genomic_DNA"/>
</dbReference>
<accession>A0ABR2QQR8</accession>
<comment type="caution">
    <text evidence="2">The sequence shown here is derived from an EMBL/GenBank/DDBJ whole genome shotgun (WGS) entry which is preliminary data.</text>
</comment>
<name>A0ABR2QQR8_9ROSI</name>
<proteinExistence type="predicted"/>
<evidence type="ECO:0000256" key="1">
    <source>
        <dbReference type="SAM" id="MobiDB-lite"/>
    </source>
</evidence>
<reference evidence="2 3" key="1">
    <citation type="journal article" date="2024" name="G3 (Bethesda)">
        <title>Genome assembly of Hibiscus sabdariffa L. provides insights into metabolisms of medicinal natural products.</title>
        <authorList>
            <person name="Kim T."/>
        </authorList>
    </citation>
    <scope>NUCLEOTIDE SEQUENCE [LARGE SCALE GENOMIC DNA]</scope>
    <source>
        <strain evidence="2">TK-2024</strain>
        <tissue evidence="2">Old leaves</tissue>
    </source>
</reference>
<dbReference type="Proteomes" id="UP001396334">
    <property type="component" value="Unassembled WGS sequence"/>
</dbReference>
<protein>
    <submittedName>
        <fullName evidence="2">Uncharacterized protein</fullName>
    </submittedName>
</protein>
<evidence type="ECO:0000313" key="2">
    <source>
        <dbReference type="EMBL" id="KAK9003016.1"/>
    </source>
</evidence>
<sequence>MEREFSPPPFDDENDYDYDDDDDFLPNLGMDMSEPLTLTKQQYQATYEAVKKLYSKENTSKKPVGAKKPPQPPKKVAGKRIKKSRL</sequence>
<gene>
    <name evidence="2" type="ORF">V6N11_060589</name>
</gene>
<feature type="compositionally biased region" description="Acidic residues" evidence="1">
    <location>
        <begin position="10"/>
        <end position="24"/>
    </location>
</feature>
<feature type="compositionally biased region" description="Basic residues" evidence="1">
    <location>
        <begin position="76"/>
        <end position="86"/>
    </location>
</feature>
<keyword evidence="3" id="KW-1185">Reference proteome</keyword>
<feature type="region of interest" description="Disordered" evidence="1">
    <location>
        <begin position="1"/>
        <end position="31"/>
    </location>
</feature>
<organism evidence="2 3">
    <name type="scientific">Hibiscus sabdariffa</name>
    <name type="common">roselle</name>
    <dbReference type="NCBI Taxonomy" id="183260"/>
    <lineage>
        <taxon>Eukaryota</taxon>
        <taxon>Viridiplantae</taxon>
        <taxon>Streptophyta</taxon>
        <taxon>Embryophyta</taxon>
        <taxon>Tracheophyta</taxon>
        <taxon>Spermatophyta</taxon>
        <taxon>Magnoliopsida</taxon>
        <taxon>eudicotyledons</taxon>
        <taxon>Gunneridae</taxon>
        <taxon>Pentapetalae</taxon>
        <taxon>rosids</taxon>
        <taxon>malvids</taxon>
        <taxon>Malvales</taxon>
        <taxon>Malvaceae</taxon>
        <taxon>Malvoideae</taxon>
        <taxon>Hibiscus</taxon>
    </lineage>
</organism>
<evidence type="ECO:0000313" key="3">
    <source>
        <dbReference type="Proteomes" id="UP001396334"/>
    </source>
</evidence>